<dbReference type="Proteomes" id="UP000255234">
    <property type="component" value="Unassembled WGS sequence"/>
</dbReference>
<dbReference type="EMBL" id="UGPP01000001">
    <property type="protein sequence ID" value="STY71505.1"/>
    <property type="molecule type" value="Genomic_DNA"/>
</dbReference>
<dbReference type="AlphaFoldDB" id="A0A378NUJ7"/>
<evidence type="ECO:0000313" key="1">
    <source>
        <dbReference type="EMBL" id="STY71505.1"/>
    </source>
</evidence>
<evidence type="ECO:0008006" key="3">
    <source>
        <dbReference type="Google" id="ProtNLM"/>
    </source>
</evidence>
<accession>A0A378NUJ7</accession>
<name>A0A378NUJ7_9FIRM</name>
<gene>
    <name evidence="1" type="ORF">NCTC10571_01661</name>
</gene>
<organism evidence="1 2">
    <name type="scientific">Megamonas hypermegale</name>
    <dbReference type="NCBI Taxonomy" id="158847"/>
    <lineage>
        <taxon>Bacteria</taxon>
        <taxon>Bacillati</taxon>
        <taxon>Bacillota</taxon>
        <taxon>Negativicutes</taxon>
        <taxon>Selenomonadales</taxon>
        <taxon>Selenomonadaceae</taxon>
        <taxon>Megamonas</taxon>
    </lineage>
</organism>
<proteinExistence type="predicted"/>
<sequence>MELKPLSLIISFRSNYASKLDNDTQILYWVLWDKWNYLRRPTQFNIDNNTLMIEANLKNYSKLNDSRKKLIEAGLIKYVPSKTRGKSSTYALIKNYVENATPNLNQNLNQNLIQNPKPNLKQNLNEPQELNNNANSYDLITENTNLKSNLTQNLNTNPIPNLKQNPNKSNRDIENNIYFLYTHAREAIDFYKNNVAVDLSPNALMVLSDCVEVHGKDDTLRAMQETKINMSHLKDVAFMKYARGILRSWAKYGKEPPSKHKKENKPKVNKAVDSLMALMEG</sequence>
<evidence type="ECO:0000313" key="2">
    <source>
        <dbReference type="Proteomes" id="UP000255234"/>
    </source>
</evidence>
<protein>
    <recommendedName>
        <fullName evidence="3">DnaD domain-containing protein</fullName>
    </recommendedName>
</protein>
<reference evidence="1 2" key="1">
    <citation type="submission" date="2018-06" db="EMBL/GenBank/DDBJ databases">
        <authorList>
            <consortium name="Pathogen Informatics"/>
            <person name="Doyle S."/>
        </authorList>
    </citation>
    <scope>NUCLEOTIDE SEQUENCE [LARGE SCALE GENOMIC DNA]</scope>
    <source>
        <strain evidence="1 2">NCTC10571</strain>
    </source>
</reference>
<dbReference type="RefSeq" id="WP_115151824.1">
    <property type="nucleotide sequence ID" value="NZ_UGPP01000001.1"/>
</dbReference>